<evidence type="ECO:0000313" key="3">
    <source>
        <dbReference type="Proteomes" id="UP000030671"/>
    </source>
</evidence>
<dbReference type="InParanoid" id="W4JNV9"/>
<organism evidence="2 3">
    <name type="scientific">Heterobasidion irregulare (strain TC 32-1)</name>
    <dbReference type="NCBI Taxonomy" id="747525"/>
    <lineage>
        <taxon>Eukaryota</taxon>
        <taxon>Fungi</taxon>
        <taxon>Dikarya</taxon>
        <taxon>Basidiomycota</taxon>
        <taxon>Agaricomycotina</taxon>
        <taxon>Agaricomycetes</taxon>
        <taxon>Russulales</taxon>
        <taxon>Bondarzewiaceae</taxon>
        <taxon>Heterobasidion</taxon>
        <taxon>Heterobasidion annosum species complex</taxon>
    </lineage>
</organism>
<feature type="signal peptide" evidence="1">
    <location>
        <begin position="1"/>
        <end position="22"/>
    </location>
</feature>
<dbReference type="GeneID" id="20666354"/>
<dbReference type="RefSeq" id="XP_009553236.1">
    <property type="nucleotide sequence ID" value="XM_009554941.1"/>
</dbReference>
<dbReference type="EMBL" id="KI925467">
    <property type="protein sequence ID" value="ETW74750.1"/>
    <property type="molecule type" value="Genomic_DNA"/>
</dbReference>
<accession>W4JNV9</accession>
<keyword evidence="1" id="KW-0732">Signal</keyword>
<evidence type="ECO:0000313" key="2">
    <source>
        <dbReference type="EMBL" id="ETW74750.1"/>
    </source>
</evidence>
<reference evidence="2 3" key="1">
    <citation type="journal article" date="2012" name="New Phytol.">
        <title>Insight into trade-off between wood decay and parasitism from the genome of a fungal forest pathogen.</title>
        <authorList>
            <person name="Olson A."/>
            <person name="Aerts A."/>
            <person name="Asiegbu F."/>
            <person name="Belbahri L."/>
            <person name="Bouzid O."/>
            <person name="Broberg A."/>
            <person name="Canback B."/>
            <person name="Coutinho P.M."/>
            <person name="Cullen D."/>
            <person name="Dalman K."/>
            <person name="Deflorio G."/>
            <person name="van Diepen L.T."/>
            <person name="Dunand C."/>
            <person name="Duplessis S."/>
            <person name="Durling M."/>
            <person name="Gonthier P."/>
            <person name="Grimwood J."/>
            <person name="Fossdal C.G."/>
            <person name="Hansson D."/>
            <person name="Henrissat B."/>
            <person name="Hietala A."/>
            <person name="Himmelstrand K."/>
            <person name="Hoffmeister D."/>
            <person name="Hogberg N."/>
            <person name="James T.Y."/>
            <person name="Karlsson M."/>
            <person name="Kohler A."/>
            <person name="Kues U."/>
            <person name="Lee Y.H."/>
            <person name="Lin Y.C."/>
            <person name="Lind M."/>
            <person name="Lindquist E."/>
            <person name="Lombard V."/>
            <person name="Lucas S."/>
            <person name="Lunden K."/>
            <person name="Morin E."/>
            <person name="Murat C."/>
            <person name="Park J."/>
            <person name="Raffaello T."/>
            <person name="Rouze P."/>
            <person name="Salamov A."/>
            <person name="Schmutz J."/>
            <person name="Solheim H."/>
            <person name="Stahlberg J."/>
            <person name="Velez H."/>
            <person name="de Vries R.P."/>
            <person name="Wiebenga A."/>
            <person name="Woodward S."/>
            <person name="Yakovlev I."/>
            <person name="Garbelotto M."/>
            <person name="Martin F."/>
            <person name="Grigoriev I.V."/>
            <person name="Stenlid J."/>
        </authorList>
    </citation>
    <scope>NUCLEOTIDE SEQUENCE [LARGE SCALE GENOMIC DNA]</scope>
    <source>
        <strain evidence="2 3">TC 32-1</strain>
    </source>
</reference>
<dbReference type="KEGG" id="hir:HETIRDRAFT_108527"/>
<sequence length="143" mass="14825">MLLNIALCLAAPLAASPSKTIAQENIDEQPTGDTFLEAENALLPDLCAQASSMGFCFAFCNCISPPIPAATLTALIPSVTPTIQARSLFLEAVKAGIIPGMVGDGSDADFVDTAKTTFSAWTSDGVYLTGFGLLCLTVKYTNG</sequence>
<proteinExistence type="predicted"/>
<evidence type="ECO:0000256" key="1">
    <source>
        <dbReference type="SAM" id="SignalP"/>
    </source>
</evidence>
<dbReference type="HOGENOM" id="CLU_1806419_0_0_1"/>
<dbReference type="AlphaFoldDB" id="W4JNV9"/>
<feature type="chain" id="PRO_5004843791" evidence="1">
    <location>
        <begin position="23"/>
        <end position="143"/>
    </location>
</feature>
<protein>
    <submittedName>
        <fullName evidence="2">Uncharacterized protein</fullName>
    </submittedName>
</protein>
<gene>
    <name evidence="2" type="ORF">HETIRDRAFT_108527</name>
</gene>
<name>W4JNV9_HETIT</name>
<keyword evidence="3" id="KW-1185">Reference proteome</keyword>
<dbReference type="Proteomes" id="UP000030671">
    <property type="component" value="Unassembled WGS sequence"/>
</dbReference>